<dbReference type="InterPro" id="IPR018060">
    <property type="entry name" value="HTH_AraC"/>
</dbReference>
<evidence type="ECO:0000259" key="13">
    <source>
        <dbReference type="PROSITE" id="PS50109"/>
    </source>
</evidence>
<dbReference type="GO" id="GO:0003700">
    <property type="term" value="F:DNA-binding transcription factor activity"/>
    <property type="evidence" value="ECO:0007669"/>
    <property type="project" value="InterPro"/>
</dbReference>
<keyword evidence="4" id="KW-0808">Transferase</keyword>
<dbReference type="PANTHER" id="PTHR43547:SF2">
    <property type="entry name" value="HYBRID SIGNAL TRANSDUCTION HISTIDINE KINASE C"/>
    <property type="match status" value="1"/>
</dbReference>
<evidence type="ECO:0000259" key="12">
    <source>
        <dbReference type="PROSITE" id="PS01124"/>
    </source>
</evidence>
<dbReference type="CDD" id="cd00082">
    <property type="entry name" value="HisKA"/>
    <property type="match status" value="1"/>
</dbReference>
<comment type="caution">
    <text evidence="15">The sequence shown here is derived from an EMBL/GenBank/DDBJ whole genome shotgun (WGS) entry which is preliminary data.</text>
</comment>
<evidence type="ECO:0000256" key="4">
    <source>
        <dbReference type="ARBA" id="ARBA00022679"/>
    </source>
</evidence>
<feature type="domain" description="Histidine kinase" evidence="13">
    <location>
        <begin position="846"/>
        <end position="1065"/>
    </location>
</feature>
<dbReference type="InterPro" id="IPR036890">
    <property type="entry name" value="HATPase_C_sf"/>
</dbReference>
<dbReference type="Gene3D" id="2.130.10.10">
    <property type="entry name" value="YVTN repeat-like/Quinoprotein amine dehydrogenase"/>
    <property type="match status" value="2"/>
</dbReference>
<dbReference type="PRINTS" id="PR00344">
    <property type="entry name" value="BCTRLSENSOR"/>
</dbReference>
<dbReference type="PROSITE" id="PS01124">
    <property type="entry name" value="HTH_ARAC_FAMILY_2"/>
    <property type="match status" value="1"/>
</dbReference>
<evidence type="ECO:0000256" key="6">
    <source>
        <dbReference type="ARBA" id="ARBA00022777"/>
    </source>
</evidence>
<dbReference type="GO" id="GO:0000155">
    <property type="term" value="F:phosphorelay sensor kinase activity"/>
    <property type="evidence" value="ECO:0007669"/>
    <property type="project" value="InterPro"/>
</dbReference>
<dbReference type="GO" id="GO:0005524">
    <property type="term" value="F:ATP binding"/>
    <property type="evidence" value="ECO:0007669"/>
    <property type="project" value="UniProtKB-KW"/>
</dbReference>
<dbReference type="InterPro" id="IPR011006">
    <property type="entry name" value="CheY-like_superfamily"/>
</dbReference>
<dbReference type="SUPFAM" id="SSF52172">
    <property type="entry name" value="CheY-like"/>
    <property type="match status" value="1"/>
</dbReference>
<evidence type="ECO:0000256" key="5">
    <source>
        <dbReference type="ARBA" id="ARBA00022741"/>
    </source>
</evidence>
<dbReference type="Gene3D" id="3.40.50.2300">
    <property type="match status" value="1"/>
</dbReference>
<dbReference type="Gene3D" id="2.60.40.10">
    <property type="entry name" value="Immunoglobulins"/>
    <property type="match status" value="1"/>
</dbReference>
<dbReference type="Gene3D" id="1.10.10.60">
    <property type="entry name" value="Homeodomain-like"/>
    <property type="match status" value="1"/>
</dbReference>
<evidence type="ECO:0000259" key="14">
    <source>
        <dbReference type="PROSITE" id="PS50110"/>
    </source>
</evidence>
<evidence type="ECO:0000256" key="2">
    <source>
        <dbReference type="ARBA" id="ARBA00012438"/>
    </source>
</evidence>
<dbReference type="SUPFAM" id="SSF55874">
    <property type="entry name" value="ATPase domain of HSP90 chaperone/DNA topoisomerase II/histidine kinase"/>
    <property type="match status" value="1"/>
</dbReference>
<dbReference type="FunFam" id="3.40.50.2300:FF:000138">
    <property type="entry name" value="Two-component system sensor histidine kinase/response regulator"/>
    <property type="match status" value="1"/>
</dbReference>
<dbReference type="GO" id="GO:0043565">
    <property type="term" value="F:sequence-specific DNA binding"/>
    <property type="evidence" value="ECO:0007669"/>
    <property type="project" value="InterPro"/>
</dbReference>
<evidence type="ECO:0000256" key="1">
    <source>
        <dbReference type="ARBA" id="ARBA00000085"/>
    </source>
</evidence>
<dbReference type="SMART" id="SM00342">
    <property type="entry name" value="HTH_ARAC"/>
    <property type="match status" value="1"/>
</dbReference>
<dbReference type="InterPro" id="IPR003594">
    <property type="entry name" value="HATPase_dom"/>
</dbReference>
<dbReference type="SUPFAM" id="SSF101898">
    <property type="entry name" value="NHL repeat"/>
    <property type="match status" value="1"/>
</dbReference>
<dbReference type="PROSITE" id="PS50110">
    <property type="entry name" value="RESPONSE_REGULATORY"/>
    <property type="match status" value="1"/>
</dbReference>
<dbReference type="Proteomes" id="UP000298517">
    <property type="component" value="Unassembled WGS sequence"/>
</dbReference>
<keyword evidence="6 15" id="KW-0418">Kinase</keyword>
<dbReference type="InterPro" id="IPR003661">
    <property type="entry name" value="HisK_dim/P_dom"/>
</dbReference>
<dbReference type="InterPro" id="IPR009057">
    <property type="entry name" value="Homeodomain-like_sf"/>
</dbReference>
<keyword evidence="8" id="KW-0902">Two-component regulatory system</keyword>
<dbReference type="InterPro" id="IPR015943">
    <property type="entry name" value="WD40/YVTN_repeat-like_dom_sf"/>
</dbReference>
<dbReference type="OrthoDB" id="358279at2"/>
<evidence type="ECO:0000313" key="15">
    <source>
        <dbReference type="EMBL" id="TEW72973.1"/>
    </source>
</evidence>
<dbReference type="Pfam" id="PF00512">
    <property type="entry name" value="HisKA"/>
    <property type="match status" value="1"/>
</dbReference>
<dbReference type="CDD" id="cd00146">
    <property type="entry name" value="PKD"/>
    <property type="match status" value="1"/>
</dbReference>
<dbReference type="FunFam" id="1.10.10.60:FF:000284">
    <property type="entry name" value="Two-component system sensor histidine kinase/response regulator"/>
    <property type="match status" value="1"/>
</dbReference>
<evidence type="ECO:0000256" key="3">
    <source>
        <dbReference type="ARBA" id="ARBA00022553"/>
    </source>
</evidence>
<dbReference type="FunFam" id="3.30.565.10:FF:000037">
    <property type="entry name" value="Hybrid sensor histidine kinase/response regulator"/>
    <property type="match status" value="1"/>
</dbReference>
<dbReference type="InterPro" id="IPR001789">
    <property type="entry name" value="Sig_transdc_resp-reg_receiver"/>
</dbReference>
<comment type="catalytic activity">
    <reaction evidence="1">
        <text>ATP + protein L-histidine = ADP + protein N-phospho-L-histidine.</text>
        <dbReference type="EC" id="2.7.13.3"/>
    </reaction>
</comment>
<dbReference type="Pfam" id="PF07494">
    <property type="entry name" value="Reg_prop"/>
    <property type="match status" value="6"/>
</dbReference>
<dbReference type="InterPro" id="IPR011110">
    <property type="entry name" value="Reg_prop"/>
</dbReference>
<sequence length="1366" mass="156448">MSKLENFIFLLLLFIIQPFTLINGQEIEGVPNNLKFKHFSSKEGLSQSSVVTILQDKKGYLWFGTRDGLNKYDGTKFVTYRHNSADSTSLSHSWITAIFEDTYGNLWIGTKDGLNKYNAKNNNFKQFKHSKSEESISDNEIWDLTQLEDASLWIATNNGLDKLNITTNSFTHFKNSKNNVNSISDNRVRGLLKISDKKLIVITMESIDVLDLETFNIKHLLYPKNVTKESHLNNAPTLFTDSKGEIWLGYSNGLAIYSNKNNQFTDYKIKDKNVITSAVRTICEGFDGELWIGTYTGLYILNTKNNKLRHFQHNDNDPKSLSQNSIYKIVKDSRGDIWIGTWAGGINFYDKSYDNFKLLSAGVNNRMLNYKVISSIVDYGDNELWIGTEGGGLNVYNKKTGKFKYYKHNPNNIKSISSNNIKSIIKDHNNNFWIGTHDGGLNFLETSTKPFKFKHSLNNKTFEEVKDYRIIALFEDDNNNIWLGTSTKGLIKYNTSTKVFTKLDSDLKSVSTIIKSKTPNKILVGGSTGLEKIDVNTYKKTAINYNPSVNKNNIDRAVNCVLEIDSNYWIGTEGQGLYFYDTETNKTTKYGIAEGLPNEVIYGILPDENNNIWISTNYGISRFDLHLKTFKNFDESDGLQGNEFNYGSFLKTKNGILMFGGANGLNFFNPNTIIENNFIPSVDIYAINVSNKPFLNITDSINKIELKYNQNDFSLNFTALSFSQPNKNNYAYKLIGFDTEWNYIGNNKSATYTNLDKGDYTFQVKASNNNGLWNEKGDSINISILPAPWRTWWAYLIYLFIFSIMFYYARKFAITRINEKNELKREKLDKERLAAVNKLKLQLFTNISHDFRTPLTLIIGPVEQLLKQKGSNTFVKRNLETIQRNTNILLQLINELLDFRKSDDGKLKLYASESNIIPFIENIKLSFEELAIQKNINYKLTVSNPVIEVWFDKIKIKKVLLNLLSNAFKFTDANNNLFINVLKETFENKEFLKIEIINFGQIISDEHIDFIFDRFYQLNQKGVQTGTGIGLSLAKSLVELHKGKIEVTSSIENGTCFSVFIPLGKNHLNSEQCVNEVEEDTTNEVFDKPIFVQKELAKAKEIEHKTTKLNENASTLLIVEDNQEVRDFIINIFNSKYNVKDASNGEEGVLIAKKNPVDLIISDVMMPVMDGFQLCKTIKTDILTSHIPIILLTAKTSPIHRKEGYKYGADAYITKPFDATILEVRVDNLLNSRKNLISKFKKDIILKPKELTITSADELFLKKAIEIVENNVSDIDFNVNVFTEQMNMSRSVLYRKFKAITDQSISEFVRTIKLKRAGQLLSQTDLNVSEIAYEVGFNDLKYFRKVFKKQFDELPSNYRKNYSKKG</sequence>
<dbReference type="InterPro" id="IPR005467">
    <property type="entry name" value="His_kinase_dom"/>
</dbReference>
<dbReference type="RefSeq" id="WP_134248676.1">
    <property type="nucleotide sequence ID" value="NZ_SNQI01000004.1"/>
</dbReference>
<evidence type="ECO:0000313" key="16">
    <source>
        <dbReference type="Proteomes" id="UP000298517"/>
    </source>
</evidence>
<dbReference type="EMBL" id="SNQI01000004">
    <property type="protein sequence ID" value="TEW72973.1"/>
    <property type="molecule type" value="Genomic_DNA"/>
</dbReference>
<dbReference type="PROSITE" id="PS50109">
    <property type="entry name" value="HIS_KIN"/>
    <property type="match status" value="1"/>
</dbReference>
<dbReference type="PANTHER" id="PTHR43547">
    <property type="entry name" value="TWO-COMPONENT HISTIDINE KINASE"/>
    <property type="match status" value="1"/>
</dbReference>
<dbReference type="InterPro" id="IPR013783">
    <property type="entry name" value="Ig-like_fold"/>
</dbReference>
<dbReference type="SUPFAM" id="SSF46689">
    <property type="entry name" value="Homeodomain-like"/>
    <property type="match status" value="1"/>
</dbReference>
<keyword evidence="3 11" id="KW-0597">Phosphoprotein</keyword>
<keyword evidence="5" id="KW-0547">Nucleotide-binding</keyword>
<keyword evidence="16" id="KW-1185">Reference proteome</keyword>
<keyword evidence="7" id="KW-0067">ATP-binding</keyword>
<organism evidence="15 16">
    <name type="scientific">Gramella jeungdoensis</name>
    <dbReference type="NCBI Taxonomy" id="708091"/>
    <lineage>
        <taxon>Bacteria</taxon>
        <taxon>Pseudomonadati</taxon>
        <taxon>Bacteroidota</taxon>
        <taxon>Flavobacteriia</taxon>
        <taxon>Flavobacteriales</taxon>
        <taxon>Flavobacteriaceae</taxon>
        <taxon>Christiangramia</taxon>
    </lineage>
</organism>
<feature type="modified residue" description="4-aspartylphosphate" evidence="11">
    <location>
        <position position="1163"/>
    </location>
</feature>
<dbReference type="FunFam" id="1.10.287.130:FF:000034">
    <property type="entry name" value="Two-component system sensor histidine kinase/response regulator"/>
    <property type="match status" value="1"/>
</dbReference>
<dbReference type="InterPro" id="IPR011123">
    <property type="entry name" value="Y_Y_Y"/>
</dbReference>
<dbReference type="SUPFAM" id="SSF47384">
    <property type="entry name" value="Homodimeric domain of signal transducing histidine kinase"/>
    <property type="match status" value="1"/>
</dbReference>
<keyword evidence="9" id="KW-0805">Transcription regulation</keyword>
<evidence type="ECO:0000256" key="8">
    <source>
        <dbReference type="ARBA" id="ARBA00023012"/>
    </source>
</evidence>
<protein>
    <recommendedName>
        <fullName evidence="2">histidine kinase</fullName>
        <ecNumber evidence="2">2.7.13.3</ecNumber>
    </recommendedName>
</protein>
<dbReference type="SMART" id="SM00388">
    <property type="entry name" value="HisKA"/>
    <property type="match status" value="1"/>
</dbReference>
<evidence type="ECO:0000256" key="7">
    <source>
        <dbReference type="ARBA" id="ARBA00022840"/>
    </source>
</evidence>
<evidence type="ECO:0000256" key="9">
    <source>
        <dbReference type="ARBA" id="ARBA00023015"/>
    </source>
</evidence>
<dbReference type="Pfam" id="PF00072">
    <property type="entry name" value="Response_reg"/>
    <property type="match status" value="1"/>
</dbReference>
<dbReference type="InterPro" id="IPR036097">
    <property type="entry name" value="HisK_dim/P_sf"/>
</dbReference>
<accession>A0A4Y8AQB1</accession>
<dbReference type="Pfam" id="PF02518">
    <property type="entry name" value="HATPase_c"/>
    <property type="match status" value="1"/>
</dbReference>
<reference evidence="15 16" key="1">
    <citation type="journal article" date="2011" name="J. Microbiol.">
        <title>Gramella jeungdoensis sp. nov., isolated from a solar saltern in Korea.</title>
        <authorList>
            <person name="Joung Y."/>
            <person name="Kim H."/>
            <person name="Jang T."/>
            <person name="Ahn T.S."/>
            <person name="Joh K."/>
        </authorList>
    </citation>
    <scope>NUCLEOTIDE SEQUENCE [LARGE SCALE GENOMIC DNA]</scope>
    <source>
        <strain evidence="15 16">KCTC 23123</strain>
    </source>
</reference>
<evidence type="ECO:0000256" key="11">
    <source>
        <dbReference type="PROSITE-ProRule" id="PRU00169"/>
    </source>
</evidence>
<dbReference type="SUPFAM" id="SSF63829">
    <property type="entry name" value="Calcium-dependent phosphotriesterase"/>
    <property type="match status" value="2"/>
</dbReference>
<dbReference type="Pfam" id="PF07495">
    <property type="entry name" value="Y_Y_Y"/>
    <property type="match status" value="1"/>
</dbReference>
<dbReference type="EC" id="2.7.13.3" evidence="2"/>
<evidence type="ECO:0000256" key="10">
    <source>
        <dbReference type="ARBA" id="ARBA00023163"/>
    </source>
</evidence>
<dbReference type="Gene3D" id="3.30.565.10">
    <property type="entry name" value="Histidine kinase-like ATPase, C-terminal domain"/>
    <property type="match status" value="1"/>
</dbReference>
<dbReference type="SMART" id="SM00387">
    <property type="entry name" value="HATPase_c"/>
    <property type="match status" value="1"/>
</dbReference>
<feature type="domain" description="Response regulatory" evidence="14">
    <location>
        <begin position="1115"/>
        <end position="1230"/>
    </location>
</feature>
<name>A0A4Y8AQB1_9FLAO</name>
<dbReference type="Gene3D" id="1.10.287.130">
    <property type="match status" value="1"/>
</dbReference>
<dbReference type="InterPro" id="IPR004358">
    <property type="entry name" value="Sig_transdc_His_kin-like_C"/>
</dbReference>
<gene>
    <name evidence="15" type="ORF">E2488_12330</name>
</gene>
<dbReference type="SMART" id="SM00448">
    <property type="entry name" value="REC"/>
    <property type="match status" value="1"/>
</dbReference>
<proteinExistence type="predicted"/>
<keyword evidence="10" id="KW-0804">Transcription</keyword>
<dbReference type="CDD" id="cd17574">
    <property type="entry name" value="REC_OmpR"/>
    <property type="match status" value="1"/>
</dbReference>
<feature type="domain" description="HTH araC/xylS-type" evidence="12">
    <location>
        <begin position="1262"/>
        <end position="1361"/>
    </location>
</feature>
<dbReference type="Pfam" id="PF12833">
    <property type="entry name" value="HTH_18"/>
    <property type="match status" value="1"/>
</dbReference>